<comment type="similarity">
    <text evidence="1 3">Belongs to the enoyl-CoA hydratase/isomerase family.</text>
</comment>
<dbReference type="PATRIC" id="fig|872965.6.peg.1789"/>
<dbReference type="Proteomes" id="UP000050502">
    <property type="component" value="Unassembled WGS sequence"/>
</dbReference>
<dbReference type="STRING" id="872965.SE16_08770"/>
<evidence type="ECO:0000256" key="3">
    <source>
        <dbReference type="RuleBase" id="RU003707"/>
    </source>
</evidence>
<dbReference type="EMBL" id="BBZA01000078">
    <property type="protein sequence ID" value="GAP62752.1"/>
    <property type="molecule type" value="Genomic_DNA"/>
</dbReference>
<dbReference type="InterPro" id="IPR018376">
    <property type="entry name" value="Enoyl-CoA_hyd/isom_CS"/>
</dbReference>
<dbReference type="PANTHER" id="PTHR43459">
    <property type="entry name" value="ENOYL-COA HYDRATASE"/>
    <property type="match status" value="1"/>
</dbReference>
<dbReference type="EC" id="5.3.3.18" evidence="4"/>
<comment type="caution">
    <text evidence="4">The sequence shown here is derived from an EMBL/GenBank/DDBJ whole genome shotgun (WGS) entry which is preliminary data.</text>
</comment>
<dbReference type="GO" id="GO:0016853">
    <property type="term" value="F:isomerase activity"/>
    <property type="evidence" value="ECO:0007669"/>
    <property type="project" value="UniProtKB-KW"/>
</dbReference>
<dbReference type="InterPro" id="IPR029045">
    <property type="entry name" value="ClpP/crotonase-like_dom_sf"/>
</dbReference>
<keyword evidence="6" id="KW-1185">Reference proteome</keyword>
<dbReference type="Gene3D" id="3.90.226.10">
    <property type="entry name" value="2-enoyl-CoA Hydratase, Chain A, domain 1"/>
    <property type="match status" value="1"/>
</dbReference>
<protein>
    <submittedName>
        <fullName evidence="4">2-(1,2-epoxy-1,2-dihydrophenyl)acetyl-CoA isomerase</fullName>
        <ecNumber evidence="4">5.3.3.18</ecNumber>
    </submittedName>
    <submittedName>
        <fullName evidence="5">Enoyl-CoA hydratase</fullName>
    </submittedName>
</protein>
<dbReference type="FunCoup" id="A0A0M8K877">
    <property type="interactions" value="20"/>
</dbReference>
<keyword evidence="4" id="KW-0413">Isomerase</keyword>
<evidence type="ECO:0000313" key="6">
    <source>
        <dbReference type="Proteomes" id="UP000037784"/>
    </source>
</evidence>
<evidence type="ECO:0000256" key="2">
    <source>
        <dbReference type="ARBA" id="ARBA00023239"/>
    </source>
</evidence>
<dbReference type="InterPro" id="IPR014748">
    <property type="entry name" value="Enoyl-CoA_hydra_C"/>
</dbReference>
<evidence type="ECO:0000313" key="5">
    <source>
        <dbReference type="EMBL" id="KPL87689.1"/>
    </source>
</evidence>
<dbReference type="PROSITE" id="PS00166">
    <property type="entry name" value="ENOYL_COA_HYDRATASE"/>
    <property type="match status" value="1"/>
</dbReference>
<reference evidence="6" key="3">
    <citation type="submission" date="2015-08" db="EMBL/GenBank/DDBJ databases">
        <title>Draft Genome Sequence of a Heterotrophic Facultative Anaerobic Bacterium Ardenticatena maritima Strain 110S.</title>
        <authorList>
            <person name="Kawaichi S."/>
            <person name="Yoshida T."/>
            <person name="Sako Y."/>
            <person name="Nakamura R."/>
        </authorList>
    </citation>
    <scope>NUCLEOTIDE SEQUENCE [LARGE SCALE GENOMIC DNA]</scope>
    <source>
        <strain evidence="6">110S</strain>
    </source>
</reference>
<dbReference type="SUPFAM" id="SSF52096">
    <property type="entry name" value="ClpP/crotonase"/>
    <property type="match status" value="1"/>
</dbReference>
<dbReference type="EMBL" id="LGKN01000005">
    <property type="protein sequence ID" value="KPL87689.1"/>
    <property type="molecule type" value="Genomic_DNA"/>
</dbReference>
<dbReference type="Proteomes" id="UP000037784">
    <property type="component" value="Unassembled WGS sequence"/>
</dbReference>
<dbReference type="AlphaFoldDB" id="A0A0M8K877"/>
<organism evidence="4 6">
    <name type="scientific">Ardenticatena maritima</name>
    <dbReference type="NCBI Taxonomy" id="872965"/>
    <lineage>
        <taxon>Bacteria</taxon>
        <taxon>Bacillati</taxon>
        <taxon>Chloroflexota</taxon>
        <taxon>Ardenticatenia</taxon>
        <taxon>Ardenticatenales</taxon>
        <taxon>Ardenticatenaceae</taxon>
        <taxon>Ardenticatena</taxon>
    </lineage>
</organism>
<gene>
    <name evidence="4" type="primary">paaG</name>
    <name evidence="4" type="ORF">ARMA_1175</name>
    <name evidence="5" type="ORF">SE16_08770</name>
</gene>
<dbReference type="FunFam" id="3.90.226.10:FF:000009">
    <property type="entry name" value="Carnitinyl-CoA dehydratase"/>
    <property type="match status" value="1"/>
</dbReference>
<sequence length="264" mass="28549">MAYETILYEQDGGVLTITLNRPDKLNAVTDTMLHELRDAFKQAKRDESVRAVILTGAGRGFCAGQDLASVKERDPSAGGFSYGEHLRHTYNPLILQMRELPKPIIAAVNGVAAGAGMSLALACDLRLAADTASFLQAFIKIGLVPDSGSTWFLQRLVGPTRAMELMLRGTRISAQEALDYGILNRVVPADSLMDEARALAAELAAAPTKAIGYIKRLADFAATHTLAETLEYEADMQELAGRTADHAEGLQAFLEKRAPTFQGR</sequence>
<proteinExistence type="inferred from homology"/>
<dbReference type="CDD" id="cd06558">
    <property type="entry name" value="crotonase-like"/>
    <property type="match status" value="1"/>
</dbReference>
<evidence type="ECO:0000313" key="4">
    <source>
        <dbReference type="EMBL" id="GAP62752.1"/>
    </source>
</evidence>
<keyword evidence="2" id="KW-0456">Lyase</keyword>
<dbReference type="InParanoid" id="A0A0M8K877"/>
<evidence type="ECO:0000313" key="7">
    <source>
        <dbReference type="Proteomes" id="UP000050502"/>
    </source>
</evidence>
<dbReference type="PANTHER" id="PTHR43459:SF1">
    <property type="entry name" value="EG:BACN32G11.4 PROTEIN"/>
    <property type="match status" value="1"/>
</dbReference>
<dbReference type="InterPro" id="IPR001753">
    <property type="entry name" value="Enoyl-CoA_hydra/iso"/>
</dbReference>
<reference evidence="5 7" key="2">
    <citation type="submission" date="2015-07" db="EMBL/GenBank/DDBJ databases">
        <title>Whole genome sequence of Ardenticatena maritima DSM 23922.</title>
        <authorList>
            <person name="Hemp J."/>
            <person name="Ward L.M."/>
            <person name="Pace L.A."/>
            <person name="Fischer W.W."/>
        </authorList>
    </citation>
    <scope>NUCLEOTIDE SEQUENCE [LARGE SCALE GENOMIC DNA]</scope>
    <source>
        <strain evidence="5 7">110S</strain>
    </source>
</reference>
<dbReference type="OrthoDB" id="9777977at2"/>
<reference evidence="4 6" key="1">
    <citation type="journal article" date="2015" name="Genome Announc.">
        <title>Draft Genome Sequence of a Heterotrophic Facultative Anaerobic Thermophilic Bacterium, Ardenticatena maritima Strain 110ST.</title>
        <authorList>
            <person name="Kawaichi S."/>
            <person name="Yoshida T."/>
            <person name="Sako Y."/>
            <person name="Nakamura R."/>
        </authorList>
    </citation>
    <scope>NUCLEOTIDE SEQUENCE [LARGE SCALE GENOMIC DNA]</scope>
    <source>
        <strain evidence="4 6">110S</strain>
    </source>
</reference>
<dbReference type="GO" id="GO:0016829">
    <property type="term" value="F:lyase activity"/>
    <property type="evidence" value="ECO:0007669"/>
    <property type="project" value="UniProtKB-KW"/>
</dbReference>
<evidence type="ECO:0000256" key="1">
    <source>
        <dbReference type="ARBA" id="ARBA00005254"/>
    </source>
</evidence>
<accession>A0A0M8K877</accession>
<dbReference type="RefSeq" id="WP_054492660.1">
    <property type="nucleotide sequence ID" value="NZ_BBZA01000078.1"/>
</dbReference>
<dbReference type="Gene3D" id="1.10.12.10">
    <property type="entry name" value="Lyase 2-enoyl-coa Hydratase, Chain A, domain 2"/>
    <property type="match status" value="1"/>
</dbReference>
<dbReference type="Pfam" id="PF00378">
    <property type="entry name" value="ECH_1"/>
    <property type="match status" value="1"/>
</dbReference>
<name>A0A0M8K877_9CHLR</name>